<organism evidence="2 3">
    <name type="scientific">Nonomuraea typhae</name>
    <dbReference type="NCBI Taxonomy" id="2603600"/>
    <lineage>
        <taxon>Bacteria</taxon>
        <taxon>Bacillati</taxon>
        <taxon>Actinomycetota</taxon>
        <taxon>Actinomycetes</taxon>
        <taxon>Streptosporangiales</taxon>
        <taxon>Streptosporangiaceae</taxon>
        <taxon>Nonomuraea</taxon>
    </lineage>
</organism>
<dbReference type="Pfam" id="PF01610">
    <property type="entry name" value="DDE_Tnp_ISL3"/>
    <property type="match status" value="1"/>
</dbReference>
<keyword evidence="3" id="KW-1185">Reference proteome</keyword>
<protein>
    <submittedName>
        <fullName evidence="2">Transposase</fullName>
    </submittedName>
</protein>
<reference evidence="2 3" key="1">
    <citation type="submission" date="2024-10" db="EMBL/GenBank/DDBJ databases">
        <title>The Natural Products Discovery Center: Release of the First 8490 Sequenced Strains for Exploring Actinobacteria Biosynthetic Diversity.</title>
        <authorList>
            <person name="Kalkreuter E."/>
            <person name="Kautsar S.A."/>
            <person name="Yang D."/>
            <person name="Bader C.D."/>
            <person name="Teijaro C.N."/>
            <person name="Fluegel L."/>
            <person name="Davis C.M."/>
            <person name="Simpson J.R."/>
            <person name="Lauterbach L."/>
            <person name="Steele A.D."/>
            <person name="Gui C."/>
            <person name="Meng S."/>
            <person name="Li G."/>
            <person name="Viehrig K."/>
            <person name="Ye F."/>
            <person name="Su P."/>
            <person name="Kiefer A.F."/>
            <person name="Nichols A."/>
            <person name="Cepeda A.J."/>
            <person name="Yan W."/>
            <person name="Fan B."/>
            <person name="Jiang Y."/>
            <person name="Adhikari A."/>
            <person name="Zheng C.-J."/>
            <person name="Schuster L."/>
            <person name="Cowan T.M."/>
            <person name="Smanski M.J."/>
            <person name="Chevrette M.G."/>
            <person name="De Carvalho L.P.S."/>
            <person name="Shen B."/>
        </authorList>
    </citation>
    <scope>NUCLEOTIDE SEQUENCE [LARGE SCALE GENOMIC DNA]</scope>
    <source>
        <strain evidence="2 3">NPDC050545</strain>
    </source>
</reference>
<feature type="domain" description="Transposase IS204/IS1001/IS1096/IS1165 DDE" evidence="1">
    <location>
        <begin position="2"/>
        <end position="117"/>
    </location>
</feature>
<dbReference type="RefSeq" id="WP_397092300.1">
    <property type="nucleotide sequence ID" value="NZ_JBITGY010000025.1"/>
</dbReference>
<sequence length="121" mass="13466">MTRRPDRLTDAQQQCLVSLLARCPELAATDVHVRTFATMLTTLTGHHLEDWITTAGQSDLPGIGTFARHLRQDLAAVTAGLTTPWNSGPVKGTVNRIKMVKRQMFGRANLDLLRKRILHPV</sequence>
<dbReference type="PANTHER" id="PTHR33498">
    <property type="entry name" value="TRANSPOSASE FOR INSERTION SEQUENCE ELEMENT IS1557"/>
    <property type="match status" value="1"/>
</dbReference>
<dbReference type="PANTHER" id="PTHR33498:SF1">
    <property type="entry name" value="TRANSPOSASE FOR INSERTION SEQUENCE ELEMENT IS1557"/>
    <property type="match status" value="1"/>
</dbReference>
<comment type="caution">
    <text evidence="2">The sequence shown here is derived from an EMBL/GenBank/DDBJ whole genome shotgun (WGS) entry which is preliminary data.</text>
</comment>
<dbReference type="EMBL" id="JBITGY010000025">
    <property type="protein sequence ID" value="MFI6505851.1"/>
    <property type="molecule type" value="Genomic_DNA"/>
</dbReference>
<dbReference type="InterPro" id="IPR047951">
    <property type="entry name" value="Transpos_ISL3"/>
</dbReference>
<accession>A0ABW7ZCI0</accession>
<name>A0ABW7ZCI0_9ACTN</name>
<evidence type="ECO:0000313" key="2">
    <source>
        <dbReference type="EMBL" id="MFI6505851.1"/>
    </source>
</evidence>
<gene>
    <name evidence="2" type="ORF">ACIBG2_51340</name>
</gene>
<proteinExistence type="predicted"/>
<evidence type="ECO:0000259" key="1">
    <source>
        <dbReference type="Pfam" id="PF01610"/>
    </source>
</evidence>
<dbReference type="InterPro" id="IPR002560">
    <property type="entry name" value="Transposase_DDE"/>
</dbReference>
<evidence type="ECO:0000313" key="3">
    <source>
        <dbReference type="Proteomes" id="UP001612741"/>
    </source>
</evidence>
<dbReference type="Proteomes" id="UP001612741">
    <property type="component" value="Unassembled WGS sequence"/>
</dbReference>